<dbReference type="InterPro" id="IPR007193">
    <property type="entry name" value="Upf2/Nmd2_C"/>
</dbReference>
<feature type="non-terminal residue" evidence="2">
    <location>
        <position position="1"/>
    </location>
</feature>
<protein>
    <recommendedName>
        <fullName evidence="1">Up-frameshift suppressor 2 C-terminal domain-containing protein</fullName>
    </recommendedName>
</protein>
<accession>A0A3S5ACC5</accession>
<keyword evidence="3" id="KW-1185">Reference proteome</keyword>
<comment type="caution">
    <text evidence="2">The sequence shown here is derived from an EMBL/GenBank/DDBJ whole genome shotgun (WGS) entry which is preliminary data.</text>
</comment>
<dbReference type="Gene3D" id="4.10.80.160">
    <property type="match status" value="1"/>
</dbReference>
<evidence type="ECO:0000313" key="3">
    <source>
        <dbReference type="Proteomes" id="UP000784294"/>
    </source>
</evidence>
<reference evidence="2" key="1">
    <citation type="submission" date="2018-11" db="EMBL/GenBank/DDBJ databases">
        <authorList>
            <consortium name="Pathogen Informatics"/>
        </authorList>
    </citation>
    <scope>NUCLEOTIDE SEQUENCE</scope>
</reference>
<organism evidence="2 3">
    <name type="scientific">Protopolystoma xenopodis</name>
    <dbReference type="NCBI Taxonomy" id="117903"/>
    <lineage>
        <taxon>Eukaryota</taxon>
        <taxon>Metazoa</taxon>
        <taxon>Spiralia</taxon>
        <taxon>Lophotrochozoa</taxon>
        <taxon>Platyhelminthes</taxon>
        <taxon>Monogenea</taxon>
        <taxon>Polyopisthocotylea</taxon>
        <taxon>Polystomatidea</taxon>
        <taxon>Polystomatidae</taxon>
        <taxon>Protopolystoma</taxon>
    </lineage>
</organism>
<dbReference type="Pfam" id="PF04050">
    <property type="entry name" value="Upf2"/>
    <property type="match status" value="1"/>
</dbReference>
<dbReference type="EMBL" id="CAAALY010074418">
    <property type="protein sequence ID" value="VEL25506.1"/>
    <property type="molecule type" value="Genomic_DNA"/>
</dbReference>
<feature type="domain" description="Up-frameshift suppressor 2 C-terminal" evidence="1">
    <location>
        <begin position="3"/>
        <end position="53"/>
    </location>
</feature>
<evidence type="ECO:0000259" key="1">
    <source>
        <dbReference type="Pfam" id="PF04050"/>
    </source>
</evidence>
<dbReference type="OrthoDB" id="27832at2759"/>
<dbReference type="Proteomes" id="UP000784294">
    <property type="component" value="Unassembled WGS sequence"/>
</dbReference>
<name>A0A3S5ACC5_9PLAT</name>
<proteinExistence type="predicted"/>
<dbReference type="AlphaFoldDB" id="A0A3S5ACC5"/>
<sequence length="53" mass="6125">MESRSGLISFSLVTRKGNKPHIVPLAVPETVHFAARYLQTETQEREEKARMKR</sequence>
<gene>
    <name evidence="2" type="ORF">PXEA_LOCUS18946</name>
</gene>
<evidence type="ECO:0000313" key="2">
    <source>
        <dbReference type="EMBL" id="VEL25506.1"/>
    </source>
</evidence>